<protein>
    <submittedName>
        <fullName evidence="1">Uncharacterized protein</fullName>
    </submittedName>
</protein>
<sequence length="18" mass="2069">MFGLKCLCKDQKPFIAIL</sequence>
<organism evidence="1">
    <name type="scientific">Arundo donax</name>
    <name type="common">Giant reed</name>
    <name type="synonym">Donax arundinaceus</name>
    <dbReference type="NCBI Taxonomy" id="35708"/>
    <lineage>
        <taxon>Eukaryota</taxon>
        <taxon>Viridiplantae</taxon>
        <taxon>Streptophyta</taxon>
        <taxon>Embryophyta</taxon>
        <taxon>Tracheophyta</taxon>
        <taxon>Spermatophyta</taxon>
        <taxon>Magnoliopsida</taxon>
        <taxon>Liliopsida</taxon>
        <taxon>Poales</taxon>
        <taxon>Poaceae</taxon>
        <taxon>PACMAD clade</taxon>
        <taxon>Arundinoideae</taxon>
        <taxon>Arundineae</taxon>
        <taxon>Arundo</taxon>
    </lineage>
</organism>
<dbReference type="EMBL" id="GBRH01254588">
    <property type="protein sequence ID" value="JAD43307.1"/>
    <property type="molecule type" value="Transcribed_RNA"/>
</dbReference>
<reference evidence="1" key="1">
    <citation type="submission" date="2014-09" db="EMBL/GenBank/DDBJ databases">
        <authorList>
            <person name="Magalhaes I.L.F."/>
            <person name="Oliveira U."/>
            <person name="Santos F.R."/>
            <person name="Vidigal T.H.D.A."/>
            <person name="Brescovit A.D."/>
            <person name="Santos A.J."/>
        </authorList>
    </citation>
    <scope>NUCLEOTIDE SEQUENCE</scope>
    <source>
        <tissue evidence="1">Shoot tissue taken approximately 20 cm above the soil surface</tissue>
    </source>
</reference>
<evidence type="ECO:0000313" key="1">
    <source>
        <dbReference type="EMBL" id="JAD43307.1"/>
    </source>
</evidence>
<proteinExistence type="predicted"/>
<accession>A0A0A9A8C9</accession>
<dbReference type="AlphaFoldDB" id="A0A0A9A8C9"/>
<reference evidence="1" key="2">
    <citation type="journal article" date="2015" name="Data Brief">
        <title>Shoot transcriptome of the giant reed, Arundo donax.</title>
        <authorList>
            <person name="Barrero R.A."/>
            <person name="Guerrero F.D."/>
            <person name="Moolhuijzen P."/>
            <person name="Goolsby J.A."/>
            <person name="Tidwell J."/>
            <person name="Bellgard S.E."/>
            <person name="Bellgard M.I."/>
        </authorList>
    </citation>
    <scope>NUCLEOTIDE SEQUENCE</scope>
    <source>
        <tissue evidence="1">Shoot tissue taken approximately 20 cm above the soil surface</tissue>
    </source>
</reference>
<name>A0A0A9A8C9_ARUDO</name>